<evidence type="ECO:0000313" key="3">
    <source>
        <dbReference type="EMBL" id="MST85404.1"/>
    </source>
</evidence>
<dbReference type="AlphaFoldDB" id="A0A7K0KHQ8"/>
<proteinExistence type="predicted"/>
<feature type="region of interest" description="Disordered" evidence="1">
    <location>
        <begin position="225"/>
        <end position="272"/>
    </location>
</feature>
<reference evidence="3 4" key="1">
    <citation type="submission" date="2019-08" db="EMBL/GenBank/DDBJ databases">
        <title>In-depth cultivation of the pig gut microbiome towards novel bacterial diversity and tailored functional studies.</title>
        <authorList>
            <person name="Wylensek D."/>
            <person name="Hitch T.C.A."/>
            <person name="Clavel T."/>
        </authorList>
    </citation>
    <scope>NUCLEOTIDE SEQUENCE [LARGE SCALE GENOMIC DNA]</scope>
    <source>
        <strain evidence="3 4">LKV-178-WT-2A</strain>
    </source>
</reference>
<evidence type="ECO:0000313" key="4">
    <source>
        <dbReference type="Proteomes" id="UP000438914"/>
    </source>
</evidence>
<evidence type="ECO:0000256" key="1">
    <source>
        <dbReference type="SAM" id="MobiDB-lite"/>
    </source>
</evidence>
<feature type="region of interest" description="Disordered" evidence="1">
    <location>
        <begin position="288"/>
        <end position="315"/>
    </location>
</feature>
<organism evidence="3 4">
    <name type="scientific">Hallella mizrahii</name>
    <dbReference type="NCBI Taxonomy" id="2606637"/>
    <lineage>
        <taxon>Bacteria</taxon>
        <taxon>Pseudomonadati</taxon>
        <taxon>Bacteroidota</taxon>
        <taxon>Bacteroidia</taxon>
        <taxon>Bacteroidales</taxon>
        <taxon>Prevotellaceae</taxon>
        <taxon>Hallella</taxon>
    </lineage>
</organism>
<protein>
    <submittedName>
        <fullName evidence="3">Uncharacterized protein</fullName>
    </submittedName>
</protein>
<sequence>MKRLFLLLTLASAMPLAALAQDDDLYFTPSKAAPTTNEAPAYYCGSKRSVDDYNRYGIRSMYQKIGRDSLGNNMVRFRPGYGVLPDTTYVDTAYIGRALGDNDYTYTRRMSRWDGFYDPWFYGYYGPWRWGYAGYYSPWYYYNGWYDPWYYDYAGWYDPWYYGYAGWYDPWYYGYGGWYGWGYPYYGWYNWGWPGGGYVYNGGNPRGYTGTRTWGLNDHASNSGVRFGRGSSTRGNNDGNTYTWRSQSNRSFGSRTNYPTRSNNNTNFGSTRSSSFGGSFGGGSFGGGGGSFSGGGFGGGHSSAGGGGHFGGGRR</sequence>
<evidence type="ECO:0000256" key="2">
    <source>
        <dbReference type="SAM" id="SignalP"/>
    </source>
</evidence>
<feature type="signal peptide" evidence="2">
    <location>
        <begin position="1"/>
        <end position="20"/>
    </location>
</feature>
<accession>A0A7K0KHQ8</accession>
<gene>
    <name evidence="3" type="ORF">FYJ73_12140</name>
</gene>
<dbReference type="EMBL" id="VUNG01000037">
    <property type="protein sequence ID" value="MST85404.1"/>
    <property type="molecule type" value="Genomic_DNA"/>
</dbReference>
<feature type="chain" id="PRO_5029846728" evidence="2">
    <location>
        <begin position="21"/>
        <end position="315"/>
    </location>
</feature>
<name>A0A7K0KHQ8_9BACT</name>
<keyword evidence="2" id="KW-0732">Signal</keyword>
<comment type="caution">
    <text evidence="3">The sequence shown here is derived from an EMBL/GenBank/DDBJ whole genome shotgun (WGS) entry which is preliminary data.</text>
</comment>
<dbReference type="RefSeq" id="WP_154534991.1">
    <property type="nucleotide sequence ID" value="NZ_VUNG01000037.1"/>
</dbReference>
<keyword evidence="4" id="KW-1185">Reference proteome</keyword>
<dbReference type="Proteomes" id="UP000438914">
    <property type="component" value="Unassembled WGS sequence"/>
</dbReference>